<dbReference type="InterPro" id="IPR027417">
    <property type="entry name" value="P-loop_NTPase"/>
</dbReference>
<evidence type="ECO:0000313" key="4">
    <source>
        <dbReference type="EMBL" id="KAJ8041146.1"/>
    </source>
</evidence>
<organism evidence="4 5">
    <name type="scientific">Holothuria leucospilota</name>
    <name type="common">Black long sea cucumber</name>
    <name type="synonym">Mertensiothuria leucospilota</name>
    <dbReference type="NCBI Taxonomy" id="206669"/>
    <lineage>
        <taxon>Eukaryota</taxon>
        <taxon>Metazoa</taxon>
        <taxon>Echinodermata</taxon>
        <taxon>Eleutherozoa</taxon>
        <taxon>Echinozoa</taxon>
        <taxon>Holothuroidea</taxon>
        <taxon>Aspidochirotacea</taxon>
        <taxon>Aspidochirotida</taxon>
        <taxon>Holothuriidae</taxon>
        <taxon>Holothuria</taxon>
    </lineage>
</organism>
<dbReference type="Pfam" id="PF25496">
    <property type="entry name" value="URGCP"/>
    <property type="match status" value="1"/>
</dbReference>
<evidence type="ECO:0000256" key="1">
    <source>
        <dbReference type="ARBA" id="ARBA00006828"/>
    </source>
</evidence>
<evidence type="ECO:0000259" key="3">
    <source>
        <dbReference type="PROSITE" id="PS51717"/>
    </source>
</evidence>
<feature type="coiled-coil region" evidence="2">
    <location>
        <begin position="526"/>
        <end position="553"/>
    </location>
</feature>
<dbReference type="PANTHER" id="PTHR14819:SF25">
    <property type="entry name" value="CHROMOSOME UNDETERMINED SCAFFOLD_52, WHOLE GENOME SHOTGUN SEQUENCE"/>
    <property type="match status" value="1"/>
</dbReference>
<dbReference type="InterPro" id="IPR030383">
    <property type="entry name" value="G_VLIG_dom"/>
</dbReference>
<dbReference type="GO" id="GO:0005525">
    <property type="term" value="F:GTP binding"/>
    <property type="evidence" value="ECO:0007669"/>
    <property type="project" value="InterPro"/>
</dbReference>
<evidence type="ECO:0000313" key="5">
    <source>
        <dbReference type="Proteomes" id="UP001152320"/>
    </source>
</evidence>
<sequence length="1679" mass="194705">MEKDSEISSSSSFSTEPYREMLHALQKCLTMQQVIALANLAMGQDKAFVSELSRSEEAEVRFYKLTAKLEMTGKLSANNVDDIIQYLEIMEHKEAVSIIRKYYPIKEAHPIPSSPEDSDYEDDSINVPSSPSSLFQDFLTEVGLRGRLSEKLTLQEATKVRDVSPSATSSDILPFLFITKLSSLDHRAVLPETYHEKIKSTRDFVYAILKCSNYFLVQYIIEKLSVCQLAVPVLLPGVNGRKPELLLWALRRIIKEWKTSQSVFLEKRMISWPTFIVAFIRIGSIPLSKSLIINNMLGRAQENTYHPYFLTKKEDNLCDVRFSKGTLESLWYTPSPHREEQILSGVVNVINLRGDVTGFPLQRKFLYEMANLVIAIFSRENKEVATKIMHEVKKSSKNVLYVCLHKIEKEGDNPIKKRDPILKEGCLFYKFDNDDEGMSLSKDLCRMVNQFCSEFDEKDFQTYEQCAQRTKDMDVDENSPDCIYAKRVVAELLENIDLLEFKKEHFQLQEIFMDWVKFDKCRLASKDLVENQLAEIEEEKKHLREKQKKAGLSTKMKTFLEILKKNLSNRERFQFFMAYFQEGVSKIAVESIMPHLNEMTRLEEELQSLEMRTKGRVERRKKSESKKKNDEMAQITESINRESHDYSKKYVGCEHFFRELGQSFEASKAFTRDTSDILPSIAAEMLLLGHPLEVLDGDSGYLPISWISSVLGILEKELRNSKLFVLSIIGVQSSGKSTLLNSMFGVRFPVRAGRCTRGLFMKMIEVEKKLSKKVGYQYLVIIDTEGLRSPDRTLQEDFTFDNALATLAMCLGDLTLLNIQGEVISPEMTGILQIAVHALIRMKRVDLTSHCQIIQQRISDKTARDRNKSNMKKIIEALDKATHVAALEEDVADKYEKFSDIFSFVPENDLQYIPCLWVGQMSPPNHFYSESILKLRQIIYSSQASRIRPKFTMATFTGRLKDVWNAIKEEDFVFNFQNSSRALSYNRFRLQLHRWIGQLRQEILTWEIQQNGSLLKREDHTMRFEELRGHLQTLTDDVKSKIDKYIEEHKNEDELKKHETLVKNEVEVIAGEIHDGILRRYQMAGKEQQSVEQIVEEWKSKLRRMAKEKAEEFRRNINRKQKSDSGKKMKLAFDSFWDTQMKDIQKEDGKSKISHSDIKRACESSLIEVTRNTAITKTLNRMLSDECSKKQKEETSNIQNYMRQKLPKTKEGRHVQIVVETVIKSSMRTLREKSRNKPFDVNLVKMLLTRAFTELQTPEDLNVKVPRDVVSKTLLHVYREITQALITNQDDYESSFAVANFLKNEKSNMLADFEAFVDVSLQCETVAARTYDCLVQTCKEITIDYINVEMIGNMRKENQFLDKERLIAAILRDIGNQGQFVKYIDFVRDQETFMKDWLQETVVQQCASDSGEALLKLARYKIEDLFEKILSIIQKLLHMEMKGSKPSIVDFCKWLDNFEHEFNTTVKCYPTTLTGLKSFDVKVDISDLSNRLTTLLHKGREEGSFISSVAVPTTKNEDDIQSFIAQMKKAPHLEIMEQFQGCREKCPFCKVVCHLQEKGHEYHTARLHYPQGIGGCRLTDTNKLVLDMCTTSVASNNSYRFGEEESHRPFKDYRKDFPTWSIAPIRESEPTTYWKWVMARFNTDFARFYGLQPADIPREWTLIGKERALYSLREVYMAK</sequence>
<comment type="caution">
    <text evidence="4">The sequence shown here is derived from an EMBL/GenBank/DDBJ whole genome shotgun (WGS) entry which is preliminary data.</text>
</comment>
<reference evidence="4" key="1">
    <citation type="submission" date="2021-10" db="EMBL/GenBank/DDBJ databases">
        <title>Tropical sea cucumber genome reveals ecological adaptation and Cuvierian tubules defense mechanism.</title>
        <authorList>
            <person name="Chen T."/>
        </authorList>
    </citation>
    <scope>NUCLEOTIDE SEQUENCE</scope>
    <source>
        <strain evidence="4">Nanhai2018</strain>
        <tissue evidence="4">Muscle</tissue>
    </source>
</reference>
<dbReference type="PROSITE" id="PS51717">
    <property type="entry name" value="G_VLIG"/>
    <property type="match status" value="1"/>
</dbReference>
<dbReference type="Gene3D" id="3.40.50.300">
    <property type="entry name" value="P-loop containing nucleotide triphosphate hydrolases"/>
    <property type="match status" value="1"/>
</dbReference>
<dbReference type="InterPro" id="IPR057365">
    <property type="entry name" value="URGCP"/>
</dbReference>
<evidence type="ECO:0000256" key="2">
    <source>
        <dbReference type="SAM" id="Coils"/>
    </source>
</evidence>
<protein>
    <submittedName>
        <fullName evidence="4">Interferon-induced very large GTPase 1</fullName>
    </submittedName>
</protein>
<gene>
    <name evidence="4" type="ORF">HOLleu_11881</name>
</gene>
<keyword evidence="5" id="KW-1185">Reference proteome</keyword>
<dbReference type="PANTHER" id="PTHR14819">
    <property type="entry name" value="GTP-BINDING"/>
    <property type="match status" value="1"/>
</dbReference>
<accession>A0A9Q1HDF7</accession>
<dbReference type="Pfam" id="PF25683">
    <property type="entry name" value="URGCP_GTPase"/>
    <property type="match status" value="1"/>
</dbReference>
<name>A0A9Q1HDF7_HOLLE</name>
<dbReference type="EMBL" id="JAIZAY010000005">
    <property type="protein sequence ID" value="KAJ8041146.1"/>
    <property type="molecule type" value="Genomic_DNA"/>
</dbReference>
<keyword evidence="2" id="KW-0175">Coiled coil</keyword>
<dbReference type="InterPro" id="IPR052986">
    <property type="entry name" value="VLIG_GTPase"/>
</dbReference>
<feature type="domain" description="VLIG-type G" evidence="3">
    <location>
        <begin position="720"/>
        <end position="968"/>
    </location>
</feature>
<dbReference type="SUPFAM" id="SSF52540">
    <property type="entry name" value="P-loop containing nucleoside triphosphate hydrolases"/>
    <property type="match status" value="1"/>
</dbReference>
<dbReference type="Proteomes" id="UP001152320">
    <property type="component" value="Chromosome 5"/>
</dbReference>
<comment type="similarity">
    <text evidence="1">Belongs to the TRAFAC class dynamin-like GTPase superfamily. Very large inducible GTPase (VLIG) family.</text>
</comment>
<proteinExistence type="inferred from homology"/>
<dbReference type="OrthoDB" id="1597724at2759"/>